<dbReference type="Proteomes" id="UP001054821">
    <property type="component" value="Chromosome 2"/>
</dbReference>
<dbReference type="AlphaFoldDB" id="A0AAD4WM46"/>
<protein>
    <submittedName>
        <fullName evidence="1">Uncharacterized protein</fullName>
    </submittedName>
</protein>
<gene>
    <name evidence="1" type="ORF">L3X38_012459</name>
</gene>
<evidence type="ECO:0000313" key="2">
    <source>
        <dbReference type="Proteomes" id="UP001054821"/>
    </source>
</evidence>
<comment type="caution">
    <text evidence="1">The sequence shown here is derived from an EMBL/GenBank/DDBJ whole genome shotgun (WGS) entry which is preliminary data.</text>
</comment>
<evidence type="ECO:0000313" key="1">
    <source>
        <dbReference type="EMBL" id="KAI5344582.1"/>
    </source>
</evidence>
<accession>A0AAD4WM46</accession>
<reference evidence="1 2" key="1">
    <citation type="journal article" date="2022" name="G3 (Bethesda)">
        <title>Whole-genome sequence and methylome profiling of the almond [Prunus dulcis (Mill.) D.A. Webb] cultivar 'Nonpareil'.</title>
        <authorList>
            <person name="D'Amico-Willman K.M."/>
            <person name="Ouma W.Z."/>
            <person name="Meulia T."/>
            <person name="Sideli G.M."/>
            <person name="Gradziel T.M."/>
            <person name="Fresnedo-Ramirez J."/>
        </authorList>
    </citation>
    <scope>NUCLEOTIDE SEQUENCE [LARGE SCALE GENOMIC DNA]</scope>
    <source>
        <strain evidence="1">Clone GOH B32 T37-40</strain>
    </source>
</reference>
<dbReference type="EMBL" id="JAJFAZ020000002">
    <property type="protein sequence ID" value="KAI5344582.1"/>
    <property type="molecule type" value="Genomic_DNA"/>
</dbReference>
<keyword evidence="2" id="KW-1185">Reference proteome</keyword>
<sequence>MTSPPVKSLSRDLVFHKDIFPFQAALPNEHPPPSDTTPVLPTPLHDNISALLPDDPHDTATHSFNDPFSTLPTLTQPLNYLHCLMSSLIPNPTLYLYNHFATLNATRLYLFFSKILYARR</sequence>
<organism evidence="1 2">
    <name type="scientific">Prunus dulcis</name>
    <name type="common">Almond</name>
    <name type="synonym">Amygdalus dulcis</name>
    <dbReference type="NCBI Taxonomy" id="3755"/>
    <lineage>
        <taxon>Eukaryota</taxon>
        <taxon>Viridiplantae</taxon>
        <taxon>Streptophyta</taxon>
        <taxon>Embryophyta</taxon>
        <taxon>Tracheophyta</taxon>
        <taxon>Spermatophyta</taxon>
        <taxon>Magnoliopsida</taxon>
        <taxon>eudicotyledons</taxon>
        <taxon>Gunneridae</taxon>
        <taxon>Pentapetalae</taxon>
        <taxon>rosids</taxon>
        <taxon>fabids</taxon>
        <taxon>Rosales</taxon>
        <taxon>Rosaceae</taxon>
        <taxon>Amygdaloideae</taxon>
        <taxon>Amygdaleae</taxon>
        <taxon>Prunus</taxon>
    </lineage>
</organism>
<name>A0AAD4WM46_PRUDU</name>
<proteinExistence type="predicted"/>